<proteinExistence type="predicted"/>
<organism evidence="2">
    <name type="scientific">Lepeophtheirus salmonis</name>
    <name type="common">Salmon louse</name>
    <name type="synonym">Caligus salmonis</name>
    <dbReference type="NCBI Taxonomy" id="72036"/>
    <lineage>
        <taxon>Eukaryota</taxon>
        <taxon>Metazoa</taxon>
        <taxon>Ecdysozoa</taxon>
        <taxon>Arthropoda</taxon>
        <taxon>Crustacea</taxon>
        <taxon>Multicrustacea</taxon>
        <taxon>Hexanauplia</taxon>
        <taxon>Copepoda</taxon>
        <taxon>Siphonostomatoida</taxon>
        <taxon>Caligidae</taxon>
        <taxon>Lepeophtheirus</taxon>
    </lineage>
</organism>
<evidence type="ECO:0000313" key="2">
    <source>
        <dbReference type="EMBL" id="CDW32470.1"/>
    </source>
</evidence>
<accession>A0A0K2U337</accession>
<feature type="transmembrane region" description="Helical" evidence="1">
    <location>
        <begin position="37"/>
        <end position="56"/>
    </location>
</feature>
<sequence length="87" mass="10599">MHNSRSGTLKISSISRPNGFFFFCTFLYLNRQGRSPIISLAIKFVVFIYIVFKGFVHFRIQNRFFLYYYFRKFRFPFRLPNVLKTSF</sequence>
<dbReference type="AlphaFoldDB" id="A0A0K2U337"/>
<reference evidence="2" key="1">
    <citation type="submission" date="2014-05" db="EMBL/GenBank/DDBJ databases">
        <authorList>
            <person name="Chronopoulou M."/>
        </authorList>
    </citation>
    <scope>NUCLEOTIDE SEQUENCE</scope>
    <source>
        <tissue evidence="2">Whole organism</tissue>
    </source>
</reference>
<dbReference type="EMBL" id="HACA01015109">
    <property type="protein sequence ID" value="CDW32470.1"/>
    <property type="molecule type" value="Transcribed_RNA"/>
</dbReference>
<keyword evidence="1" id="KW-0472">Membrane</keyword>
<keyword evidence="1" id="KW-0812">Transmembrane</keyword>
<evidence type="ECO:0000256" key="1">
    <source>
        <dbReference type="SAM" id="Phobius"/>
    </source>
</evidence>
<name>A0A0K2U337_LEPSM</name>
<protein>
    <submittedName>
        <fullName evidence="2">Uncharacterized protein</fullName>
    </submittedName>
</protein>
<keyword evidence="1" id="KW-1133">Transmembrane helix</keyword>